<keyword evidence="3" id="KW-0500">Molybdenum</keyword>
<feature type="domain" description="ABC transporter" evidence="12">
    <location>
        <begin position="4"/>
        <end position="234"/>
    </location>
</feature>
<dbReference type="InterPro" id="IPR003593">
    <property type="entry name" value="AAA+_ATPase"/>
</dbReference>
<name>A0A3R9PIW3_9CREN</name>
<keyword evidence="2" id="KW-0813">Transport</keyword>
<keyword evidence="14" id="KW-1185">Reference proteome</keyword>
<dbReference type="Gene3D" id="3.40.50.300">
    <property type="entry name" value="P-loop containing nucleotide triphosphate hydrolases"/>
    <property type="match status" value="1"/>
</dbReference>
<evidence type="ECO:0000259" key="12">
    <source>
        <dbReference type="PROSITE" id="PS50893"/>
    </source>
</evidence>
<evidence type="ECO:0000256" key="11">
    <source>
        <dbReference type="ARBA" id="ARBA00057369"/>
    </source>
</evidence>
<protein>
    <recommendedName>
        <fullName evidence="9">Molybdate/tungstate import ATP-binding protein WtpC</fullName>
        <ecNumber evidence="8">7.3.2.6</ecNumber>
    </recommendedName>
</protein>
<dbReference type="EC" id="7.3.2.6" evidence="8"/>
<evidence type="ECO:0000256" key="9">
    <source>
        <dbReference type="ARBA" id="ARBA00041133"/>
    </source>
</evidence>
<keyword evidence="5 13" id="KW-0067">ATP-binding</keyword>
<dbReference type="InterPro" id="IPR050093">
    <property type="entry name" value="ABC_SmlMolc_Importer"/>
</dbReference>
<dbReference type="InterPro" id="IPR008995">
    <property type="entry name" value="Mo/tungstate-bd_C_term_dom"/>
</dbReference>
<comment type="catalytic activity">
    <reaction evidence="10">
        <text>tungstate(in) + ATP + H2O = tungstate(out) + ADP + phosphate + H(+)</text>
        <dbReference type="Rhea" id="RHEA:35027"/>
        <dbReference type="ChEBI" id="CHEBI:15377"/>
        <dbReference type="ChEBI" id="CHEBI:15378"/>
        <dbReference type="ChEBI" id="CHEBI:30616"/>
        <dbReference type="ChEBI" id="CHEBI:43474"/>
        <dbReference type="ChEBI" id="CHEBI:46502"/>
        <dbReference type="ChEBI" id="CHEBI:456216"/>
        <dbReference type="EC" id="7.3.2.6"/>
    </reaction>
</comment>
<comment type="similarity">
    <text evidence="6">Belongs to the ABC transporter superfamily. Sulfate/tungstate importer (TC 3.A.1.6) family.</text>
</comment>
<dbReference type="AlphaFoldDB" id="A0A3R9PIW3"/>
<dbReference type="InterPro" id="IPR003439">
    <property type="entry name" value="ABC_transporter-like_ATP-bd"/>
</dbReference>
<evidence type="ECO:0000313" key="14">
    <source>
        <dbReference type="Proteomes" id="UP000277582"/>
    </source>
</evidence>
<evidence type="ECO:0000256" key="4">
    <source>
        <dbReference type="ARBA" id="ARBA00022741"/>
    </source>
</evidence>
<dbReference type="SMART" id="SM00382">
    <property type="entry name" value="AAA"/>
    <property type="match status" value="1"/>
</dbReference>
<dbReference type="InterPro" id="IPR027417">
    <property type="entry name" value="P-loop_NTPase"/>
</dbReference>
<dbReference type="Gene3D" id="2.40.50.100">
    <property type="match status" value="1"/>
</dbReference>
<evidence type="ECO:0000256" key="1">
    <source>
        <dbReference type="ARBA" id="ARBA00004236"/>
    </source>
</evidence>
<dbReference type="GO" id="GO:0005524">
    <property type="term" value="F:ATP binding"/>
    <property type="evidence" value="ECO:0007669"/>
    <property type="project" value="UniProtKB-KW"/>
</dbReference>
<evidence type="ECO:0000256" key="6">
    <source>
        <dbReference type="ARBA" id="ARBA00038307"/>
    </source>
</evidence>
<evidence type="ECO:0000256" key="8">
    <source>
        <dbReference type="ARBA" id="ARBA00039025"/>
    </source>
</evidence>
<organism evidence="13 14">
    <name type="scientific">Candidatus Methanodesulfokora washburnensis</name>
    <dbReference type="NCBI Taxonomy" id="2478471"/>
    <lineage>
        <taxon>Archaea</taxon>
        <taxon>Thermoproteota</taxon>
        <taxon>Candidatus Korarchaeia</taxon>
        <taxon>Candidatus Korarchaeia incertae sedis</taxon>
        <taxon>Candidatus Methanodesulfokora</taxon>
    </lineage>
</organism>
<dbReference type="Proteomes" id="UP000277582">
    <property type="component" value="Unassembled WGS sequence"/>
</dbReference>
<evidence type="ECO:0000256" key="2">
    <source>
        <dbReference type="ARBA" id="ARBA00022448"/>
    </source>
</evidence>
<dbReference type="GO" id="GO:1901238">
    <property type="term" value="F:ABC-type tungstate transporter activity"/>
    <property type="evidence" value="ECO:0007669"/>
    <property type="project" value="UniProtKB-EC"/>
</dbReference>
<dbReference type="PROSITE" id="PS00211">
    <property type="entry name" value="ABC_TRANSPORTER_1"/>
    <property type="match status" value="1"/>
</dbReference>
<dbReference type="OrthoDB" id="18368at2157"/>
<gene>
    <name evidence="13" type="ORF">D6D85_02425</name>
</gene>
<dbReference type="EMBL" id="RCOS01000030">
    <property type="protein sequence ID" value="RSN77695.1"/>
    <property type="molecule type" value="Genomic_DNA"/>
</dbReference>
<dbReference type="PANTHER" id="PTHR42781">
    <property type="entry name" value="SPERMIDINE/PUTRESCINE IMPORT ATP-BINDING PROTEIN POTA"/>
    <property type="match status" value="1"/>
</dbReference>
<comment type="subcellular location">
    <subcellularLocation>
        <location evidence="1">Cell membrane</location>
    </subcellularLocation>
</comment>
<dbReference type="InterPro" id="IPR017871">
    <property type="entry name" value="ABC_transporter-like_CS"/>
</dbReference>
<proteinExistence type="inferred from homology"/>
<dbReference type="SUPFAM" id="SSF50331">
    <property type="entry name" value="MOP-like"/>
    <property type="match status" value="1"/>
</dbReference>
<comment type="caution">
    <text evidence="13">The sequence shown here is derived from an EMBL/GenBank/DDBJ whole genome shotgun (WGS) entry which is preliminary data.</text>
</comment>
<dbReference type="FunFam" id="3.40.50.300:FF:000425">
    <property type="entry name" value="Probable ABC transporter, ATP-binding subunit"/>
    <property type="match status" value="1"/>
</dbReference>
<comment type="subunit">
    <text evidence="7">The complex is composed of two ATP-binding proteins (WtpC), two transmembrane proteins (WtpB) and a solute-binding protein (WtpA).</text>
</comment>
<dbReference type="SUPFAM" id="SSF52540">
    <property type="entry name" value="P-loop containing nucleoside triphosphate hydrolases"/>
    <property type="match status" value="1"/>
</dbReference>
<evidence type="ECO:0000256" key="5">
    <source>
        <dbReference type="ARBA" id="ARBA00022840"/>
    </source>
</evidence>
<dbReference type="PANTHER" id="PTHR42781:SF4">
    <property type="entry name" value="SPERMIDINE_PUTRESCINE IMPORT ATP-BINDING PROTEIN POTA"/>
    <property type="match status" value="1"/>
</dbReference>
<keyword evidence="4" id="KW-0547">Nucleotide-binding</keyword>
<accession>A0A3R9PIW3</accession>
<dbReference type="Pfam" id="PF00005">
    <property type="entry name" value="ABC_tran"/>
    <property type="match status" value="1"/>
</dbReference>
<evidence type="ECO:0000313" key="13">
    <source>
        <dbReference type="EMBL" id="RSN77695.1"/>
    </source>
</evidence>
<comment type="function">
    <text evidence="11">Part of the ABC transporter complex WtpABC involved in molybdate/tungstate import. Responsible for energy coupling to the transport system.</text>
</comment>
<sequence length="358" mass="40213">MVVVELRNVSKSFGKVRAVDNASLRVEHGEFFSVLGPSGCGKTTLLRLISGLEFPDSGRIYFDGRDVTDLPSFKRETGMVFQNYALWPHMTVFENIAYGLKIRKYDKNRIKEKVKEVLKLVKLEGMEERYPTQLSGGQQQRVALARALVIEPKILLLDEPLSNLDAKLRVEMREEIKRIQKHLGLTAIYVTHDQEEAMVISDRIAVMNSGRIIQVGSPVELYRRPSDLFVATFLGRCNMIRGRVSRLQGERAVVSLNGNEIVGIISSGSVKVGDEVVCIVRPESFSTLEAENKFEGMLKWSSFAGSYVQISLETAFGRILAYMNPSFSNRVGDIVRIYARPEDIIIISAGEAAYEKEL</sequence>
<dbReference type="GO" id="GO:0016887">
    <property type="term" value="F:ATP hydrolysis activity"/>
    <property type="evidence" value="ECO:0007669"/>
    <property type="project" value="InterPro"/>
</dbReference>
<evidence type="ECO:0000256" key="3">
    <source>
        <dbReference type="ARBA" id="ARBA00022505"/>
    </source>
</evidence>
<reference evidence="13 14" key="1">
    <citation type="submission" date="2018-10" db="EMBL/GenBank/DDBJ databases">
        <title>Co-occurring genomic capacity for anaerobic methane metabolism and dissimilatory sulfite reduction discovered in the Korarchaeota.</title>
        <authorList>
            <person name="Mckay L.J."/>
            <person name="Dlakic M."/>
            <person name="Fields M.W."/>
            <person name="Delmont T.O."/>
            <person name="Eren A.M."/>
            <person name="Jay Z.J."/>
            <person name="Klingelsmith K.B."/>
            <person name="Rusch D.B."/>
            <person name="Inskeep W.P."/>
        </authorList>
    </citation>
    <scope>NUCLEOTIDE SEQUENCE [LARGE SCALE GENOMIC DNA]</scope>
    <source>
        <strain evidence="13 14">MDKW</strain>
    </source>
</reference>
<evidence type="ECO:0000256" key="7">
    <source>
        <dbReference type="ARBA" id="ARBA00038781"/>
    </source>
</evidence>
<dbReference type="GO" id="GO:0005886">
    <property type="term" value="C:plasma membrane"/>
    <property type="evidence" value="ECO:0007669"/>
    <property type="project" value="UniProtKB-SubCell"/>
</dbReference>
<dbReference type="RefSeq" id="WP_125670469.1">
    <property type="nucleotide sequence ID" value="NZ_RCOS01000030.1"/>
</dbReference>
<evidence type="ECO:0000256" key="10">
    <source>
        <dbReference type="ARBA" id="ARBA00047936"/>
    </source>
</evidence>
<dbReference type="PROSITE" id="PS50893">
    <property type="entry name" value="ABC_TRANSPORTER_2"/>
    <property type="match status" value="1"/>
</dbReference>